<dbReference type="Gene3D" id="3.30.450.20">
    <property type="entry name" value="PAS domain"/>
    <property type="match status" value="1"/>
</dbReference>
<name>A0A7U3YKE4_DESPD</name>
<sequence length="541" mass="60106">MSHRTDEHDQWDHLKDAIVGLGERSIRKSYYPELKAKIKDLDQQRVFFQSILNSIPDGVVVMDPSGKIRQANPALCRMFGYSNEELAGLDPSVLYENNCAIFRHDDFPTTWCRRFVRKDGRVFLGETLNSEIRDDQGGLLGTLELIRDVSERLKVIRQQRQLEEQLRQSQKMAAIGTLAGGIAHDFNNLLAAILGYAELALLKLPPGGALQREIRQILKAGGKASELVNQILAFSRKETTKRIPIQPGVLIKEVIKLLRGTIPSTITIRERIAATDRMILANPTQLHQVVMNLCTNAFHAMEEQGGEMTLSLESVRKLLREKEEEREWIRISVADNGCGIEPATLERIFEPYFTTKPSGKGTGMGLAVVHGIVESHGGRIEVKSTVGQGTTVQVYFPVVAGVEAQRPCKEEQSLVGGDESILVVDDEQMVADYLKGFLEQLGYRITICNDGSSALALFEHNPQAFDLVITDQTMPGKTGFEMARNMLALRPDLPIILCSGYSSALSPERVAKAGIREFMMKPVSLHDLAPVIRAVLPNRPS</sequence>
<dbReference type="Gene3D" id="1.10.287.130">
    <property type="match status" value="1"/>
</dbReference>
<dbReference type="SUPFAM" id="SSF55785">
    <property type="entry name" value="PYP-like sensor domain (PAS domain)"/>
    <property type="match status" value="1"/>
</dbReference>
<evidence type="ECO:0000256" key="2">
    <source>
        <dbReference type="ARBA" id="ARBA00012438"/>
    </source>
</evidence>
<dbReference type="NCBIfam" id="TIGR00229">
    <property type="entry name" value="sensory_box"/>
    <property type="match status" value="1"/>
</dbReference>
<organism evidence="14 15">
    <name type="scientific">Desulfobulbus propionicus (strain ATCC 33891 / DSM 2032 / VKM B-1956 / 1pr3)</name>
    <dbReference type="NCBI Taxonomy" id="577650"/>
    <lineage>
        <taxon>Bacteria</taxon>
        <taxon>Pseudomonadati</taxon>
        <taxon>Thermodesulfobacteriota</taxon>
        <taxon>Desulfobulbia</taxon>
        <taxon>Desulfobulbales</taxon>
        <taxon>Desulfobulbaceae</taxon>
        <taxon>Desulfobulbus</taxon>
    </lineage>
</organism>
<keyword evidence="15" id="KW-1185">Reference proteome</keyword>
<dbReference type="KEGG" id="dpr:Despr_0841"/>
<reference evidence="14 15" key="1">
    <citation type="journal article" date="2011" name="Stand. Genomic Sci.">
        <title>Complete genome sequence of Desulfobulbus propionicus type strain (1pr3).</title>
        <authorList>
            <person name="Pagani I."/>
            <person name="Lapidus A."/>
            <person name="Nolan M."/>
            <person name="Lucas S."/>
            <person name="Hammon N."/>
            <person name="Deshpande S."/>
            <person name="Cheng J.F."/>
            <person name="Chertkov O."/>
            <person name="Davenport K."/>
            <person name="Tapia R."/>
            <person name="Han C."/>
            <person name="Goodwin L."/>
            <person name="Pitluck S."/>
            <person name="Liolios K."/>
            <person name="Mavromatis K."/>
            <person name="Ivanova N."/>
            <person name="Mikhailova N."/>
            <person name="Pati A."/>
            <person name="Chen A."/>
            <person name="Palaniappan K."/>
            <person name="Land M."/>
            <person name="Hauser L."/>
            <person name="Chang Y.J."/>
            <person name="Jeffries C.D."/>
            <person name="Detter J.C."/>
            <person name="Brambilla E."/>
            <person name="Kannan K.P."/>
            <person name="Djao O.D."/>
            <person name="Rohde M."/>
            <person name="Pukall R."/>
            <person name="Spring S."/>
            <person name="Goker M."/>
            <person name="Sikorski J."/>
            <person name="Woyke T."/>
            <person name="Bristow J."/>
            <person name="Eisen J.A."/>
            <person name="Markowitz V."/>
            <person name="Hugenholtz P."/>
            <person name="Kyrpides N.C."/>
            <person name="Klenk H.P."/>
        </authorList>
    </citation>
    <scope>NUCLEOTIDE SEQUENCE [LARGE SCALE GENOMIC DNA]</scope>
    <source>
        <strain evidence="15">ATCC 33891 / DSM 2032 / 1pr3</strain>
    </source>
</reference>
<dbReference type="Proteomes" id="UP000006365">
    <property type="component" value="Chromosome"/>
</dbReference>
<dbReference type="InterPro" id="IPR036097">
    <property type="entry name" value="HisK_dim/P_sf"/>
</dbReference>
<feature type="domain" description="PAC" evidence="13">
    <location>
        <begin position="109"/>
        <end position="161"/>
    </location>
</feature>
<dbReference type="EMBL" id="CP002364">
    <property type="protein sequence ID" value="ADW17015.1"/>
    <property type="molecule type" value="Genomic_DNA"/>
</dbReference>
<dbReference type="SMART" id="SM00388">
    <property type="entry name" value="HisKA"/>
    <property type="match status" value="1"/>
</dbReference>
<evidence type="ECO:0000256" key="1">
    <source>
        <dbReference type="ARBA" id="ARBA00000085"/>
    </source>
</evidence>
<dbReference type="PROSITE" id="PS50113">
    <property type="entry name" value="PAC"/>
    <property type="match status" value="1"/>
</dbReference>
<dbReference type="InterPro" id="IPR000700">
    <property type="entry name" value="PAS-assoc_C"/>
</dbReference>
<evidence type="ECO:0000259" key="12">
    <source>
        <dbReference type="PROSITE" id="PS50112"/>
    </source>
</evidence>
<dbReference type="AlphaFoldDB" id="A0A7U3YKE4"/>
<dbReference type="EC" id="2.7.13.3" evidence="2"/>
<keyword evidence="3 9" id="KW-0597">Phosphoprotein</keyword>
<dbReference type="InterPro" id="IPR001789">
    <property type="entry name" value="Sig_transdc_resp-reg_receiver"/>
</dbReference>
<evidence type="ECO:0000256" key="9">
    <source>
        <dbReference type="PROSITE-ProRule" id="PRU00169"/>
    </source>
</evidence>
<dbReference type="CDD" id="cd00130">
    <property type="entry name" value="PAS"/>
    <property type="match status" value="1"/>
</dbReference>
<comment type="catalytic activity">
    <reaction evidence="1">
        <text>ATP + protein L-histidine = ADP + protein N-phospho-L-histidine.</text>
        <dbReference type="EC" id="2.7.13.3"/>
    </reaction>
</comment>
<evidence type="ECO:0000259" key="11">
    <source>
        <dbReference type="PROSITE" id="PS50110"/>
    </source>
</evidence>
<dbReference type="InterPro" id="IPR035965">
    <property type="entry name" value="PAS-like_dom_sf"/>
</dbReference>
<dbReference type="Gene3D" id="3.30.565.10">
    <property type="entry name" value="Histidine kinase-like ATPase, C-terminal domain"/>
    <property type="match status" value="1"/>
</dbReference>
<dbReference type="SUPFAM" id="SSF55874">
    <property type="entry name" value="ATPase domain of HSP90 chaperone/DNA topoisomerase II/histidine kinase"/>
    <property type="match status" value="1"/>
</dbReference>
<keyword evidence="5" id="KW-0547">Nucleotide-binding</keyword>
<dbReference type="SUPFAM" id="SSF47384">
    <property type="entry name" value="Homodimeric domain of signal transducing histidine kinase"/>
    <property type="match status" value="1"/>
</dbReference>
<dbReference type="SMART" id="SM00086">
    <property type="entry name" value="PAC"/>
    <property type="match status" value="1"/>
</dbReference>
<dbReference type="SMART" id="SM00387">
    <property type="entry name" value="HATPase_c"/>
    <property type="match status" value="1"/>
</dbReference>
<dbReference type="PANTHER" id="PTHR43065:SF42">
    <property type="entry name" value="TWO-COMPONENT SENSOR PPRA"/>
    <property type="match status" value="1"/>
</dbReference>
<protein>
    <recommendedName>
        <fullName evidence="2">histidine kinase</fullName>
        <ecNumber evidence="2">2.7.13.3</ecNumber>
    </recommendedName>
</protein>
<dbReference type="Gene3D" id="3.40.50.2300">
    <property type="match status" value="1"/>
</dbReference>
<dbReference type="PROSITE" id="PS50112">
    <property type="entry name" value="PAS"/>
    <property type="match status" value="1"/>
</dbReference>
<dbReference type="Pfam" id="PF00072">
    <property type="entry name" value="Response_reg"/>
    <property type="match status" value="1"/>
</dbReference>
<dbReference type="SMART" id="SM00091">
    <property type="entry name" value="PAS"/>
    <property type="match status" value="1"/>
</dbReference>
<proteinExistence type="predicted"/>
<keyword evidence="6 14" id="KW-0418">Kinase</keyword>
<dbReference type="PANTHER" id="PTHR43065">
    <property type="entry name" value="SENSOR HISTIDINE KINASE"/>
    <property type="match status" value="1"/>
</dbReference>
<evidence type="ECO:0000313" key="15">
    <source>
        <dbReference type="Proteomes" id="UP000006365"/>
    </source>
</evidence>
<dbReference type="Pfam" id="PF00512">
    <property type="entry name" value="HisKA"/>
    <property type="match status" value="1"/>
</dbReference>
<dbReference type="InterPro" id="IPR003661">
    <property type="entry name" value="HisK_dim/P_dom"/>
</dbReference>
<evidence type="ECO:0000259" key="13">
    <source>
        <dbReference type="PROSITE" id="PS50113"/>
    </source>
</evidence>
<dbReference type="PRINTS" id="PR00344">
    <property type="entry name" value="BCTRLSENSOR"/>
</dbReference>
<dbReference type="InterPro" id="IPR003594">
    <property type="entry name" value="HATPase_dom"/>
</dbReference>
<dbReference type="InterPro" id="IPR001610">
    <property type="entry name" value="PAC"/>
</dbReference>
<dbReference type="SUPFAM" id="SSF52172">
    <property type="entry name" value="CheY-like"/>
    <property type="match status" value="1"/>
</dbReference>
<dbReference type="InterPro" id="IPR000014">
    <property type="entry name" value="PAS"/>
</dbReference>
<evidence type="ECO:0000256" key="7">
    <source>
        <dbReference type="ARBA" id="ARBA00022840"/>
    </source>
</evidence>
<dbReference type="InterPro" id="IPR004358">
    <property type="entry name" value="Sig_transdc_His_kin-like_C"/>
</dbReference>
<dbReference type="InterPro" id="IPR011006">
    <property type="entry name" value="CheY-like_superfamily"/>
</dbReference>
<dbReference type="InterPro" id="IPR013767">
    <property type="entry name" value="PAS_fold"/>
</dbReference>
<accession>A0A7U3YKE4</accession>
<dbReference type="GO" id="GO:0005524">
    <property type="term" value="F:ATP binding"/>
    <property type="evidence" value="ECO:0007669"/>
    <property type="project" value="UniProtKB-KW"/>
</dbReference>
<dbReference type="GO" id="GO:0000155">
    <property type="term" value="F:phosphorelay sensor kinase activity"/>
    <property type="evidence" value="ECO:0007669"/>
    <property type="project" value="InterPro"/>
</dbReference>
<feature type="domain" description="Histidine kinase" evidence="10">
    <location>
        <begin position="181"/>
        <end position="400"/>
    </location>
</feature>
<dbReference type="Pfam" id="PF00989">
    <property type="entry name" value="PAS"/>
    <property type="match status" value="1"/>
</dbReference>
<feature type="domain" description="PAS" evidence="12">
    <location>
        <begin position="44"/>
        <end position="88"/>
    </location>
</feature>
<evidence type="ECO:0000256" key="5">
    <source>
        <dbReference type="ARBA" id="ARBA00022741"/>
    </source>
</evidence>
<dbReference type="CDD" id="cd00156">
    <property type="entry name" value="REC"/>
    <property type="match status" value="1"/>
</dbReference>
<feature type="modified residue" description="4-aspartylphosphate" evidence="9">
    <location>
        <position position="471"/>
    </location>
</feature>
<dbReference type="RefSeq" id="WP_015723559.1">
    <property type="nucleotide sequence ID" value="NC_014972.1"/>
</dbReference>
<evidence type="ECO:0000259" key="10">
    <source>
        <dbReference type="PROSITE" id="PS50109"/>
    </source>
</evidence>
<evidence type="ECO:0000256" key="8">
    <source>
        <dbReference type="ARBA" id="ARBA00023012"/>
    </source>
</evidence>
<gene>
    <name evidence="14" type="ordered locus">Despr_0841</name>
</gene>
<evidence type="ECO:0000256" key="3">
    <source>
        <dbReference type="ARBA" id="ARBA00022553"/>
    </source>
</evidence>
<dbReference type="Pfam" id="PF02518">
    <property type="entry name" value="HATPase_c"/>
    <property type="match status" value="1"/>
</dbReference>
<dbReference type="PROSITE" id="PS50109">
    <property type="entry name" value="HIS_KIN"/>
    <property type="match status" value="1"/>
</dbReference>
<dbReference type="InterPro" id="IPR036890">
    <property type="entry name" value="HATPase_C_sf"/>
</dbReference>
<dbReference type="InterPro" id="IPR005467">
    <property type="entry name" value="His_kinase_dom"/>
</dbReference>
<feature type="domain" description="Response regulatory" evidence="11">
    <location>
        <begin position="420"/>
        <end position="536"/>
    </location>
</feature>
<evidence type="ECO:0000256" key="6">
    <source>
        <dbReference type="ARBA" id="ARBA00022777"/>
    </source>
</evidence>
<dbReference type="CDD" id="cd00082">
    <property type="entry name" value="HisKA"/>
    <property type="match status" value="1"/>
</dbReference>
<dbReference type="PROSITE" id="PS50110">
    <property type="entry name" value="RESPONSE_REGULATORY"/>
    <property type="match status" value="1"/>
</dbReference>
<evidence type="ECO:0000313" key="14">
    <source>
        <dbReference type="EMBL" id="ADW17015.1"/>
    </source>
</evidence>
<evidence type="ECO:0000256" key="4">
    <source>
        <dbReference type="ARBA" id="ARBA00022679"/>
    </source>
</evidence>
<dbReference type="SMART" id="SM00448">
    <property type="entry name" value="REC"/>
    <property type="match status" value="1"/>
</dbReference>
<keyword evidence="8" id="KW-0902">Two-component regulatory system</keyword>
<dbReference type="GO" id="GO:0006355">
    <property type="term" value="P:regulation of DNA-templated transcription"/>
    <property type="evidence" value="ECO:0007669"/>
    <property type="project" value="InterPro"/>
</dbReference>
<keyword evidence="7" id="KW-0067">ATP-binding</keyword>
<keyword evidence="4" id="KW-0808">Transferase</keyword>